<reference evidence="13" key="1">
    <citation type="submission" date="2023-11" db="UniProtKB">
        <authorList>
            <consortium name="WormBaseParasite"/>
        </authorList>
    </citation>
    <scope>IDENTIFICATION</scope>
</reference>
<dbReference type="InterPro" id="IPR008153">
    <property type="entry name" value="GAE_dom"/>
</dbReference>
<dbReference type="Pfam" id="PF01602">
    <property type="entry name" value="Adaptin_N"/>
    <property type="match status" value="2"/>
</dbReference>
<dbReference type="GO" id="GO:0030121">
    <property type="term" value="C:AP-1 adaptor complex"/>
    <property type="evidence" value="ECO:0007669"/>
    <property type="project" value="InterPro"/>
</dbReference>
<dbReference type="InterPro" id="IPR050840">
    <property type="entry name" value="Adaptor_Complx_Large_Subunit"/>
</dbReference>
<dbReference type="PIRSF" id="PIRSF037094">
    <property type="entry name" value="AP1_complex_gamma"/>
    <property type="match status" value="1"/>
</dbReference>
<evidence type="ECO:0000256" key="4">
    <source>
        <dbReference type="ARBA" id="ARBA00022448"/>
    </source>
</evidence>
<proteinExistence type="inferred from homology"/>
<feature type="domain" description="GAE" evidence="11">
    <location>
        <begin position="544"/>
        <end position="663"/>
    </location>
</feature>
<dbReference type="InterPro" id="IPR016024">
    <property type="entry name" value="ARM-type_fold"/>
</dbReference>
<dbReference type="InterPro" id="IPR017107">
    <property type="entry name" value="AP1_complex_gsu"/>
</dbReference>
<evidence type="ECO:0000256" key="2">
    <source>
        <dbReference type="ARBA" id="ARBA00004555"/>
    </source>
</evidence>
<keyword evidence="8 10" id="KW-0968">Cytoplasmic vesicle</keyword>
<dbReference type="GO" id="GO:0006886">
    <property type="term" value="P:intracellular protein transport"/>
    <property type="evidence" value="ECO:0007669"/>
    <property type="project" value="UniProtKB-UniRule"/>
</dbReference>
<dbReference type="SUPFAM" id="SSF48371">
    <property type="entry name" value="ARM repeat"/>
    <property type="match status" value="1"/>
</dbReference>
<evidence type="ECO:0000259" key="11">
    <source>
        <dbReference type="PROSITE" id="PS50180"/>
    </source>
</evidence>
<comment type="subcellular location">
    <subcellularLocation>
        <location evidence="1">Cytoplasmic vesicle membrane</location>
    </subcellularLocation>
    <subcellularLocation>
        <location evidence="9">Endomembrane system</location>
        <topology evidence="9">Peripheral membrane protein</topology>
        <orientation evidence="9">Cytoplasmic side</orientation>
    </subcellularLocation>
    <subcellularLocation>
        <location evidence="2">Golgi apparatus</location>
    </subcellularLocation>
</comment>
<dbReference type="InterPro" id="IPR013041">
    <property type="entry name" value="Clathrin_app_Ig-like_sf"/>
</dbReference>
<evidence type="ECO:0000313" key="12">
    <source>
        <dbReference type="Proteomes" id="UP000050791"/>
    </source>
</evidence>
<evidence type="ECO:0000256" key="6">
    <source>
        <dbReference type="ARBA" id="ARBA00023034"/>
    </source>
</evidence>
<accession>A0AA85BM38</accession>
<dbReference type="Gene3D" id="2.60.40.1230">
    <property type="match status" value="1"/>
</dbReference>
<dbReference type="InterPro" id="IPR011989">
    <property type="entry name" value="ARM-like"/>
</dbReference>
<dbReference type="Gene3D" id="1.25.10.10">
    <property type="entry name" value="Leucine-rich Repeat Variant"/>
    <property type="match status" value="1"/>
</dbReference>
<keyword evidence="4 10" id="KW-0813">Transport</keyword>
<dbReference type="WBParaSite" id="SMTH1_6320.1">
    <property type="protein sequence ID" value="SMTH1_6320.1"/>
    <property type="gene ID" value="SMTH1_6320"/>
</dbReference>
<dbReference type="GO" id="GO:0016192">
    <property type="term" value="P:vesicle-mediated transport"/>
    <property type="evidence" value="ECO:0007669"/>
    <property type="project" value="InterPro"/>
</dbReference>
<evidence type="ECO:0000256" key="7">
    <source>
        <dbReference type="ARBA" id="ARBA00023136"/>
    </source>
</evidence>
<name>A0AA85BM38_9TREM</name>
<keyword evidence="5 10" id="KW-0653">Protein transport</keyword>
<organism evidence="12 13">
    <name type="scientific">Schistosoma mattheei</name>
    <dbReference type="NCBI Taxonomy" id="31246"/>
    <lineage>
        <taxon>Eukaryota</taxon>
        <taxon>Metazoa</taxon>
        <taxon>Spiralia</taxon>
        <taxon>Lophotrochozoa</taxon>
        <taxon>Platyhelminthes</taxon>
        <taxon>Trematoda</taxon>
        <taxon>Digenea</taxon>
        <taxon>Strigeidida</taxon>
        <taxon>Schistosomatoidea</taxon>
        <taxon>Schistosomatidae</taxon>
        <taxon>Schistosoma</taxon>
    </lineage>
</organism>
<dbReference type="Pfam" id="PF02883">
    <property type="entry name" value="Alpha_adaptinC2"/>
    <property type="match status" value="1"/>
</dbReference>
<dbReference type="PROSITE" id="PS50180">
    <property type="entry name" value="GAE"/>
    <property type="match status" value="1"/>
</dbReference>
<evidence type="ECO:0000256" key="8">
    <source>
        <dbReference type="ARBA" id="ARBA00023329"/>
    </source>
</evidence>
<keyword evidence="6 10" id="KW-0333">Golgi apparatus</keyword>
<evidence type="ECO:0000256" key="10">
    <source>
        <dbReference type="PIRNR" id="PIRNR037094"/>
    </source>
</evidence>
<evidence type="ECO:0000256" key="3">
    <source>
        <dbReference type="ARBA" id="ARBA00006613"/>
    </source>
</evidence>
<evidence type="ECO:0000256" key="1">
    <source>
        <dbReference type="ARBA" id="ARBA00004156"/>
    </source>
</evidence>
<evidence type="ECO:0000256" key="9">
    <source>
        <dbReference type="ARBA" id="ARBA00029433"/>
    </source>
</evidence>
<dbReference type="SUPFAM" id="SSF49348">
    <property type="entry name" value="Clathrin adaptor appendage domain"/>
    <property type="match status" value="1"/>
</dbReference>
<dbReference type="AlphaFoldDB" id="A0AA85BM38"/>
<dbReference type="InterPro" id="IPR008152">
    <property type="entry name" value="Clathrin_a/b/g-adaptin_app_Ig"/>
</dbReference>
<sequence>MSRDLAGEVERLIRSSNAYIKKKAALCAFQIIRKSGYFELLSQAISSNTSTYLKNLIMTGYSPDHDVNKISDPFLQVKILRLMRVLGHGDKAASEAMNDILAQVATNTETSKNVGHAILYEIVLTIMGIESDPGLRVLAINILGRFLLNTDKDIRYVALNTLLRVVHADSKAVQRHRLTILDCLKDPDVSIQRRAIDLCFALTNHTNVCSMAKELLLYLQSCDNEFKGDVCSNISIAAEKYAPNKRWHVDTMMKLLTTAGNYARMMSSHLCAMNGAMSQQPLVQVACWTIGEYGDLLVSPEPSEDIPNPVTELELIAVLQRALVSVTSTVQTKQMVVNTLVKLTTRFTPTHLEKLKELIKFYSTNVNLELQQRSVEYSKICSQPISIRSGLLDCMPVLPTNALSGTSNPDNLSRGINEGDGVETEEGNIGAAKTLSLNGSTNQSQSLTIFDLLGPESESDSHMTQNATTNHSDTGTNLLDLLDVFAPSEMTVSSNTQNATGFSSDLFGTKNGFGAPIIQPAPQPSVLDFNFVNDSGPGLTNQVPSVPSITIYNSNEIRIVFNFVPSAVLDGHFNIITIQLVATTTSLQPIDSFEFQAAVPKSCQLQLFPPSSSSIPCGPNSTPLTQVLKLSVPPKVRPRMKIRLQFVKNGETKTDEFQLDEFPQVLWQ</sequence>
<evidence type="ECO:0000256" key="5">
    <source>
        <dbReference type="ARBA" id="ARBA00022927"/>
    </source>
</evidence>
<comment type="similarity">
    <text evidence="3 10">Belongs to the adaptor complexes large subunit family.</text>
</comment>
<protein>
    <recommendedName>
        <fullName evidence="10">AP-1 complex subunit gamma</fullName>
    </recommendedName>
</protein>
<dbReference type="PANTHER" id="PTHR22780">
    <property type="entry name" value="ADAPTIN, ALPHA/GAMMA/EPSILON"/>
    <property type="match status" value="1"/>
</dbReference>
<keyword evidence="7 10" id="KW-0472">Membrane</keyword>
<dbReference type="InterPro" id="IPR002553">
    <property type="entry name" value="Clathrin/coatomer_adapt-like_N"/>
</dbReference>
<dbReference type="Proteomes" id="UP000050791">
    <property type="component" value="Unassembled WGS sequence"/>
</dbReference>
<evidence type="ECO:0000313" key="13">
    <source>
        <dbReference type="WBParaSite" id="SMTH1_6320.1"/>
    </source>
</evidence>
<dbReference type="SMART" id="SM00809">
    <property type="entry name" value="Alpha_adaptinC2"/>
    <property type="match status" value="1"/>
</dbReference>